<dbReference type="GO" id="GO:0005829">
    <property type="term" value="C:cytosol"/>
    <property type="evidence" value="ECO:0007669"/>
    <property type="project" value="TreeGrafter"/>
</dbReference>
<reference evidence="9 10" key="1">
    <citation type="journal article" date="2015" name="Genome Announc.">
        <title>Expanding the biotechnology potential of lactobacilli through comparative genomics of 213 strains and associated genera.</title>
        <authorList>
            <person name="Sun Z."/>
            <person name="Harris H.M."/>
            <person name="McCann A."/>
            <person name="Guo C."/>
            <person name="Argimon S."/>
            <person name="Zhang W."/>
            <person name="Yang X."/>
            <person name="Jeffery I.B."/>
            <person name="Cooney J.C."/>
            <person name="Kagawa T.F."/>
            <person name="Liu W."/>
            <person name="Song Y."/>
            <person name="Salvetti E."/>
            <person name="Wrobel A."/>
            <person name="Rasinkangas P."/>
            <person name="Parkhill J."/>
            <person name="Rea M.C."/>
            <person name="O'Sullivan O."/>
            <person name="Ritari J."/>
            <person name="Douillard F.P."/>
            <person name="Paul Ross R."/>
            <person name="Yang R."/>
            <person name="Briner A.E."/>
            <person name="Felis G.E."/>
            <person name="de Vos W.M."/>
            <person name="Barrangou R."/>
            <person name="Klaenhammer T.R."/>
            <person name="Caufield P.W."/>
            <person name="Cui Y."/>
            <person name="Zhang H."/>
            <person name="O'Toole P.W."/>
        </authorList>
    </citation>
    <scope>NUCLEOTIDE SEQUENCE [LARGE SCALE GENOMIC DNA]</scope>
    <source>
        <strain evidence="9 10">DSM 20314</strain>
    </source>
</reference>
<protein>
    <recommendedName>
        <fullName evidence="8">Glycine--tRNA ligase alpha subunit</fullName>
        <ecNumber evidence="8">6.1.1.14</ecNumber>
    </recommendedName>
    <alternativeName>
        <fullName evidence="8">Glycyl-tRNA synthetase alpha subunit</fullName>
        <shortName evidence="8">GlyRS</shortName>
    </alternativeName>
</protein>
<evidence type="ECO:0000313" key="10">
    <source>
        <dbReference type="Proteomes" id="UP000051020"/>
    </source>
</evidence>
<evidence type="ECO:0000256" key="8">
    <source>
        <dbReference type="HAMAP-Rule" id="MF_00254"/>
    </source>
</evidence>
<comment type="subunit">
    <text evidence="8">Tetramer of two alpha and two beta subunits.</text>
</comment>
<evidence type="ECO:0000256" key="7">
    <source>
        <dbReference type="ARBA" id="ARBA00047937"/>
    </source>
</evidence>
<dbReference type="GO" id="GO:0005524">
    <property type="term" value="F:ATP binding"/>
    <property type="evidence" value="ECO:0007669"/>
    <property type="project" value="UniProtKB-UniRule"/>
</dbReference>
<dbReference type="PANTHER" id="PTHR30075:SF2">
    <property type="entry name" value="GLYCINE--TRNA LIGASE, CHLOROPLASTIC_MITOCHONDRIAL 2"/>
    <property type="match status" value="1"/>
</dbReference>
<evidence type="ECO:0000256" key="5">
    <source>
        <dbReference type="ARBA" id="ARBA00022917"/>
    </source>
</evidence>
<keyword evidence="3 8" id="KW-0547">Nucleotide-binding</keyword>
<sequence length="336" mass="38712">MSLLLTTGDFFCAIFGRKWDHHAKPSAVQSLIFGRIIMSKKLSVQEIILTLQKFWSDQGCMLMQSYDTEKGAGTMSPYTFLRAIGPEPWNAAYVEPSRRPADGRYGENPNRLYQHHQFQVVMKPSPENIQDLYLQSLEQLGINPLEHDIRFVEDNWENPSMGCAGVGWEVWLDGMEISQFTYFQQVGGLEVDPVTSEITYGLERLSSYIQDVNSVFDLEWGDGVKYGDIFLEPEFENSKYAFEESNEDLLLMLFDEYEKEAKRQIKNGLVHPAYDYCLKCSHTFNLMDARGMVSVTERAGYLDRIRNMAKSIAKEFVAQREKRGFPLLKHAQEETK</sequence>
<keyword evidence="2 8" id="KW-0436">Ligase</keyword>
<gene>
    <name evidence="8" type="primary">glyQ</name>
    <name evidence="9" type="ORF">FD24_GL001421</name>
</gene>
<evidence type="ECO:0000256" key="2">
    <source>
        <dbReference type="ARBA" id="ARBA00022598"/>
    </source>
</evidence>
<dbReference type="AlphaFoldDB" id="A0A837RDD6"/>
<dbReference type="PROSITE" id="PS50861">
    <property type="entry name" value="AA_TRNA_LIGASE_II_GLYAB"/>
    <property type="match status" value="1"/>
</dbReference>
<dbReference type="NCBIfam" id="TIGR00388">
    <property type="entry name" value="glyQ"/>
    <property type="match status" value="1"/>
</dbReference>
<dbReference type="Gene3D" id="1.20.58.180">
    <property type="entry name" value="Class II aaRS and biotin synthetases, domain 2"/>
    <property type="match status" value="1"/>
</dbReference>
<dbReference type="SUPFAM" id="SSF55681">
    <property type="entry name" value="Class II aaRS and biotin synthetases"/>
    <property type="match status" value="1"/>
</dbReference>
<dbReference type="NCBIfam" id="NF006827">
    <property type="entry name" value="PRK09348.1"/>
    <property type="match status" value="1"/>
</dbReference>
<dbReference type="InterPro" id="IPR045864">
    <property type="entry name" value="aa-tRNA-synth_II/BPL/LPL"/>
</dbReference>
<evidence type="ECO:0000256" key="1">
    <source>
        <dbReference type="ARBA" id="ARBA00008226"/>
    </source>
</evidence>
<comment type="subcellular location">
    <subcellularLocation>
        <location evidence="8">Cytoplasm</location>
    </subcellularLocation>
</comment>
<organism evidence="9 10">
    <name type="scientific">Lactiplantibacillus pentosus DSM 20314</name>
    <dbReference type="NCBI Taxonomy" id="1423791"/>
    <lineage>
        <taxon>Bacteria</taxon>
        <taxon>Bacillati</taxon>
        <taxon>Bacillota</taxon>
        <taxon>Bacilli</taxon>
        <taxon>Lactobacillales</taxon>
        <taxon>Lactobacillaceae</taxon>
        <taxon>Lactiplantibacillus</taxon>
    </lineage>
</organism>
<dbReference type="EMBL" id="AZCU01000002">
    <property type="protein sequence ID" value="KRK26623.1"/>
    <property type="molecule type" value="Genomic_DNA"/>
</dbReference>
<dbReference type="Pfam" id="PF02091">
    <property type="entry name" value="tRNA-synt_2e"/>
    <property type="match status" value="1"/>
</dbReference>
<keyword evidence="4 8" id="KW-0067">ATP-binding</keyword>
<dbReference type="Proteomes" id="UP000051020">
    <property type="component" value="Unassembled WGS sequence"/>
</dbReference>
<dbReference type="CDD" id="cd00733">
    <property type="entry name" value="GlyRS_alpha_core"/>
    <property type="match status" value="1"/>
</dbReference>
<dbReference type="PRINTS" id="PR01044">
    <property type="entry name" value="TRNASYNTHGA"/>
</dbReference>
<evidence type="ECO:0000256" key="6">
    <source>
        <dbReference type="ARBA" id="ARBA00023146"/>
    </source>
</evidence>
<keyword evidence="5 8" id="KW-0648">Protein biosynthesis</keyword>
<evidence type="ECO:0000256" key="3">
    <source>
        <dbReference type="ARBA" id="ARBA00022741"/>
    </source>
</evidence>
<dbReference type="Gene3D" id="3.30.930.10">
    <property type="entry name" value="Bira Bifunctional Protein, Domain 2"/>
    <property type="match status" value="1"/>
</dbReference>
<proteinExistence type="inferred from homology"/>
<evidence type="ECO:0000313" key="9">
    <source>
        <dbReference type="EMBL" id="KRK26623.1"/>
    </source>
</evidence>
<dbReference type="EC" id="6.1.1.14" evidence="8"/>
<name>A0A837RDD6_LACPE</name>
<accession>A0A837RDD6</accession>
<dbReference type="GO" id="GO:0016740">
    <property type="term" value="F:transferase activity"/>
    <property type="evidence" value="ECO:0007669"/>
    <property type="project" value="UniProtKB-ARBA"/>
</dbReference>
<dbReference type="GO" id="GO:0140096">
    <property type="term" value="F:catalytic activity, acting on a protein"/>
    <property type="evidence" value="ECO:0007669"/>
    <property type="project" value="UniProtKB-ARBA"/>
</dbReference>
<keyword evidence="8" id="KW-0963">Cytoplasm</keyword>
<dbReference type="InterPro" id="IPR002310">
    <property type="entry name" value="Gly-tRNA_ligase_asu"/>
</dbReference>
<dbReference type="FunFam" id="3.30.930.10:FF:000006">
    <property type="entry name" value="Glycine--tRNA ligase alpha subunit"/>
    <property type="match status" value="1"/>
</dbReference>
<evidence type="ECO:0000256" key="4">
    <source>
        <dbReference type="ARBA" id="ARBA00022840"/>
    </source>
</evidence>
<dbReference type="PANTHER" id="PTHR30075">
    <property type="entry name" value="GLYCYL-TRNA SYNTHETASE"/>
    <property type="match status" value="1"/>
</dbReference>
<keyword evidence="6 8" id="KW-0030">Aminoacyl-tRNA synthetase</keyword>
<dbReference type="InterPro" id="IPR006194">
    <property type="entry name" value="Gly-tRNA-synth_heterodimer"/>
</dbReference>
<comment type="similarity">
    <text evidence="1 8">Belongs to the class-II aminoacyl-tRNA synthetase family.</text>
</comment>
<dbReference type="GO" id="GO:0004820">
    <property type="term" value="F:glycine-tRNA ligase activity"/>
    <property type="evidence" value="ECO:0007669"/>
    <property type="project" value="UniProtKB-UniRule"/>
</dbReference>
<comment type="catalytic activity">
    <reaction evidence="7 8">
        <text>tRNA(Gly) + glycine + ATP = glycyl-tRNA(Gly) + AMP + diphosphate</text>
        <dbReference type="Rhea" id="RHEA:16013"/>
        <dbReference type="Rhea" id="RHEA-COMP:9664"/>
        <dbReference type="Rhea" id="RHEA-COMP:9683"/>
        <dbReference type="ChEBI" id="CHEBI:30616"/>
        <dbReference type="ChEBI" id="CHEBI:33019"/>
        <dbReference type="ChEBI" id="CHEBI:57305"/>
        <dbReference type="ChEBI" id="CHEBI:78442"/>
        <dbReference type="ChEBI" id="CHEBI:78522"/>
        <dbReference type="ChEBI" id="CHEBI:456215"/>
        <dbReference type="EC" id="6.1.1.14"/>
    </reaction>
</comment>
<dbReference type="GO" id="GO:0006426">
    <property type="term" value="P:glycyl-tRNA aminoacylation"/>
    <property type="evidence" value="ECO:0007669"/>
    <property type="project" value="UniProtKB-UniRule"/>
</dbReference>
<comment type="caution">
    <text evidence="9">The sequence shown here is derived from an EMBL/GenBank/DDBJ whole genome shotgun (WGS) entry which is preliminary data.</text>
</comment>
<dbReference type="HAMAP" id="MF_00254">
    <property type="entry name" value="Gly_tRNA_synth_alpha"/>
    <property type="match status" value="1"/>
</dbReference>